<dbReference type="InterPro" id="IPR003593">
    <property type="entry name" value="AAA+_ATPase"/>
</dbReference>
<comment type="similarity">
    <text evidence="1">Belongs to the AAA ATPase family. BCS1 subfamily.</text>
</comment>
<evidence type="ECO:0000256" key="1">
    <source>
        <dbReference type="ARBA" id="ARBA00007448"/>
    </source>
</evidence>
<dbReference type="Gene3D" id="3.40.50.300">
    <property type="entry name" value="P-loop containing nucleotide triphosphate hydrolases"/>
    <property type="match status" value="1"/>
</dbReference>
<dbReference type="GO" id="GO:0016887">
    <property type="term" value="F:ATP hydrolysis activity"/>
    <property type="evidence" value="ECO:0007669"/>
    <property type="project" value="InterPro"/>
</dbReference>
<keyword evidence="4" id="KW-1185">Reference proteome</keyword>
<sequence length="367" mass="42452">MGVHPTKNNMENFFTQKTLTINNIFSNNFIDAGNLYIHCFNALPSRHFINHIDGEKLFPELKEKYATFIANEYVYRYYEKTKRRFAFDKTLLVLTNQVILELDDYYCEIYHDGADSEFLAELVQFVVQYKERQRKQPLEINLIVKDGSSFDLKSMEIKRTKLNLDLYYEDDFKEVDEIIRKRLNKNNDKGVVLLHGLPGTGKTTYLRYLIGKIKKRVLFLSPNIAENLMNPDLIQLLIDNPNSVLIIEDAENVIMDRRSNNSSSVSNLLNISDGLLSDILNTQLICTFNSSLTLIDSALTRKGRLIAKYEFGKLGVKKAQRLNDHLGFDKQILQPMTLAEIANPHESNYESKQFEIIGFRKNGVLNN</sequence>
<dbReference type="InterPro" id="IPR003959">
    <property type="entry name" value="ATPase_AAA_core"/>
</dbReference>
<evidence type="ECO:0000313" key="3">
    <source>
        <dbReference type="EMBL" id="AFD05563.1"/>
    </source>
</evidence>
<dbReference type="HOGENOM" id="CLU_061748_0_0_10"/>
<evidence type="ECO:0000259" key="2">
    <source>
        <dbReference type="SMART" id="SM00382"/>
    </source>
</evidence>
<dbReference type="KEGG" id="scn:Solca_0428"/>
<evidence type="ECO:0000313" key="4">
    <source>
        <dbReference type="Proteomes" id="UP000007590"/>
    </source>
</evidence>
<dbReference type="Pfam" id="PF00004">
    <property type="entry name" value="AAA"/>
    <property type="match status" value="1"/>
</dbReference>
<dbReference type="EMBL" id="CP003349">
    <property type="protein sequence ID" value="AFD05563.1"/>
    <property type="molecule type" value="Genomic_DNA"/>
</dbReference>
<protein>
    <submittedName>
        <fullName evidence="3">AAA+ family ATPase</fullName>
    </submittedName>
</protein>
<dbReference type="InterPro" id="IPR050747">
    <property type="entry name" value="Mitochondrial_chaperone_BCS1"/>
</dbReference>
<dbReference type="SUPFAM" id="SSF52540">
    <property type="entry name" value="P-loop containing nucleoside triphosphate hydrolases"/>
    <property type="match status" value="1"/>
</dbReference>
<reference evidence="3" key="1">
    <citation type="submission" date="2012-02" db="EMBL/GenBank/DDBJ databases">
        <title>The complete genome of Solitalea canadensis DSM 3403.</title>
        <authorList>
            <consortium name="US DOE Joint Genome Institute (JGI-PGF)"/>
            <person name="Lucas S."/>
            <person name="Copeland A."/>
            <person name="Lapidus A."/>
            <person name="Glavina del Rio T."/>
            <person name="Dalin E."/>
            <person name="Tice H."/>
            <person name="Bruce D."/>
            <person name="Goodwin L."/>
            <person name="Pitluck S."/>
            <person name="Peters L."/>
            <person name="Ovchinnikova G."/>
            <person name="Lu M."/>
            <person name="Kyrpides N."/>
            <person name="Mavromatis K."/>
            <person name="Ivanova N."/>
            <person name="Brettin T."/>
            <person name="Detter J.C."/>
            <person name="Han C."/>
            <person name="Larimer F."/>
            <person name="Land M."/>
            <person name="Hauser L."/>
            <person name="Markowitz V."/>
            <person name="Cheng J.-F."/>
            <person name="Hugenholtz P."/>
            <person name="Woyke T."/>
            <person name="Wu D."/>
            <person name="Spring S."/>
            <person name="Schroeder M."/>
            <person name="Kopitz M."/>
            <person name="Brambilla E."/>
            <person name="Klenk H.-P."/>
            <person name="Eisen J.A."/>
        </authorList>
    </citation>
    <scope>NUCLEOTIDE SEQUENCE</scope>
    <source>
        <strain evidence="3">DSM 3403</strain>
    </source>
</reference>
<organism evidence="3 4">
    <name type="scientific">Solitalea canadensis (strain ATCC 29591 / DSM 3403 / JCM 21819 / LMG 8368 / NBRC 15130 / NCIMB 12057 / USAM 9D)</name>
    <name type="common">Flexibacter canadensis</name>
    <dbReference type="NCBI Taxonomy" id="929556"/>
    <lineage>
        <taxon>Bacteria</taxon>
        <taxon>Pseudomonadati</taxon>
        <taxon>Bacteroidota</taxon>
        <taxon>Sphingobacteriia</taxon>
        <taxon>Sphingobacteriales</taxon>
        <taxon>Sphingobacteriaceae</taxon>
        <taxon>Solitalea</taxon>
    </lineage>
</organism>
<dbReference type="PANTHER" id="PTHR23070">
    <property type="entry name" value="BCS1 AAA-TYPE ATPASE"/>
    <property type="match status" value="1"/>
</dbReference>
<dbReference type="RefSeq" id="WP_014678791.1">
    <property type="nucleotide sequence ID" value="NC_017770.1"/>
</dbReference>
<dbReference type="InterPro" id="IPR027417">
    <property type="entry name" value="P-loop_NTPase"/>
</dbReference>
<name>H8KSZ2_SOLCM</name>
<proteinExistence type="inferred from homology"/>
<dbReference type="SMART" id="SM00382">
    <property type="entry name" value="AAA"/>
    <property type="match status" value="1"/>
</dbReference>
<feature type="domain" description="AAA+ ATPase" evidence="2">
    <location>
        <begin position="188"/>
        <end position="315"/>
    </location>
</feature>
<dbReference type="GO" id="GO:0005524">
    <property type="term" value="F:ATP binding"/>
    <property type="evidence" value="ECO:0007669"/>
    <property type="project" value="InterPro"/>
</dbReference>
<dbReference type="AlphaFoldDB" id="H8KSZ2"/>
<gene>
    <name evidence="3" type="ordered locus">Solca_0428</name>
</gene>
<dbReference type="eggNOG" id="COG0464">
    <property type="taxonomic scope" value="Bacteria"/>
</dbReference>
<accession>H8KSZ2</accession>
<dbReference type="STRING" id="929556.Solca_0428"/>
<dbReference type="Proteomes" id="UP000007590">
    <property type="component" value="Chromosome"/>
</dbReference>